<gene>
    <name evidence="1" type="ORF">JI435_406320</name>
</gene>
<dbReference type="EMBL" id="CP069027">
    <property type="protein sequence ID" value="QRC94759.1"/>
    <property type="molecule type" value="Genomic_DNA"/>
</dbReference>
<evidence type="ECO:0000313" key="1">
    <source>
        <dbReference type="EMBL" id="QRC94759.1"/>
    </source>
</evidence>
<proteinExistence type="predicted"/>
<keyword evidence="2" id="KW-1185">Reference proteome</keyword>
<reference evidence="2" key="1">
    <citation type="journal article" date="2021" name="BMC Genomics">
        <title>Chromosome-level genome assembly and manually-curated proteome of model necrotroph Parastagonospora nodorum Sn15 reveals a genome-wide trove of candidate effector homologs, and redundancy of virulence-related functions within an accessory chromosome.</title>
        <authorList>
            <person name="Bertazzoni S."/>
            <person name="Jones D.A.B."/>
            <person name="Phan H.T."/>
            <person name="Tan K.-C."/>
            <person name="Hane J.K."/>
        </authorList>
    </citation>
    <scope>NUCLEOTIDE SEQUENCE [LARGE SCALE GENOMIC DNA]</scope>
    <source>
        <strain evidence="2">SN15 / ATCC MYA-4574 / FGSC 10173)</strain>
    </source>
</reference>
<dbReference type="AlphaFoldDB" id="A0A7U2F1B6"/>
<dbReference type="Proteomes" id="UP000663193">
    <property type="component" value="Chromosome 5"/>
</dbReference>
<sequence>MTDHSALSSVQICHSFCAIRQYSANNGRREIAYGRIILKMTEVTITCTKKCQRFVTCISMNNCCHAIDLSMGQIILHST</sequence>
<evidence type="ECO:0000313" key="2">
    <source>
        <dbReference type="Proteomes" id="UP000663193"/>
    </source>
</evidence>
<organism evidence="1 2">
    <name type="scientific">Phaeosphaeria nodorum (strain SN15 / ATCC MYA-4574 / FGSC 10173)</name>
    <name type="common">Glume blotch fungus</name>
    <name type="synonym">Parastagonospora nodorum</name>
    <dbReference type="NCBI Taxonomy" id="321614"/>
    <lineage>
        <taxon>Eukaryota</taxon>
        <taxon>Fungi</taxon>
        <taxon>Dikarya</taxon>
        <taxon>Ascomycota</taxon>
        <taxon>Pezizomycotina</taxon>
        <taxon>Dothideomycetes</taxon>
        <taxon>Pleosporomycetidae</taxon>
        <taxon>Pleosporales</taxon>
        <taxon>Pleosporineae</taxon>
        <taxon>Phaeosphaeriaceae</taxon>
        <taxon>Parastagonospora</taxon>
    </lineage>
</organism>
<dbReference type="VEuPathDB" id="FungiDB:JI435_406320"/>
<accession>A0A7U2F1B6</accession>
<protein>
    <submittedName>
        <fullName evidence="1">Uncharacterized protein</fullName>
    </submittedName>
</protein>
<name>A0A7U2F1B6_PHANO</name>